<comment type="caution">
    <text evidence="2">The sequence shown here is derived from an EMBL/GenBank/DDBJ whole genome shotgun (WGS) entry which is preliminary data.</text>
</comment>
<keyword evidence="3" id="KW-1185">Reference proteome</keyword>
<evidence type="ECO:0000256" key="1">
    <source>
        <dbReference type="SAM" id="Phobius"/>
    </source>
</evidence>
<dbReference type="PANTHER" id="PTHR38001:SF1">
    <property type="entry name" value="PROTEIN CEBPZOS"/>
    <property type="match status" value="1"/>
</dbReference>
<keyword evidence="1" id="KW-0472">Membrane</keyword>
<keyword evidence="1" id="KW-1133">Transmembrane helix</keyword>
<reference evidence="2" key="1">
    <citation type="journal article" date="2023" name="G3 (Bethesda)">
        <title>A reference genome for the long-term kleptoplast-retaining sea slug Elysia crispata morphotype clarki.</title>
        <authorList>
            <person name="Eastman K.E."/>
            <person name="Pendleton A.L."/>
            <person name="Shaikh M.A."/>
            <person name="Suttiyut T."/>
            <person name="Ogas R."/>
            <person name="Tomko P."/>
            <person name="Gavelis G."/>
            <person name="Widhalm J.R."/>
            <person name="Wisecaver J.H."/>
        </authorList>
    </citation>
    <scope>NUCLEOTIDE SEQUENCE</scope>
    <source>
        <strain evidence="2">ECLA1</strain>
    </source>
</reference>
<dbReference type="AlphaFoldDB" id="A0AAE1DNP8"/>
<keyword evidence="1" id="KW-0812">Transmembrane</keyword>
<dbReference type="Proteomes" id="UP001283361">
    <property type="component" value="Unassembled WGS sequence"/>
</dbReference>
<sequence>MKKIPKQTTWRQKLGIGVTFLVAAEITACLGTYIFWRKMNRDRDFRYKVYQVSPFMLDYYYKIGETLGGASQRSLDLEAWETSNEKS</sequence>
<name>A0AAE1DNP8_9GAST</name>
<accession>A0AAE1DNP8</accession>
<dbReference type="InterPro" id="IPR037764">
    <property type="entry name" value="CEBPZOS"/>
</dbReference>
<proteinExistence type="predicted"/>
<feature type="transmembrane region" description="Helical" evidence="1">
    <location>
        <begin position="14"/>
        <end position="36"/>
    </location>
</feature>
<organism evidence="2 3">
    <name type="scientific">Elysia crispata</name>
    <name type="common">lettuce slug</name>
    <dbReference type="NCBI Taxonomy" id="231223"/>
    <lineage>
        <taxon>Eukaryota</taxon>
        <taxon>Metazoa</taxon>
        <taxon>Spiralia</taxon>
        <taxon>Lophotrochozoa</taxon>
        <taxon>Mollusca</taxon>
        <taxon>Gastropoda</taxon>
        <taxon>Heterobranchia</taxon>
        <taxon>Euthyneura</taxon>
        <taxon>Panpulmonata</taxon>
        <taxon>Sacoglossa</taxon>
        <taxon>Placobranchoidea</taxon>
        <taxon>Plakobranchidae</taxon>
        <taxon>Elysia</taxon>
    </lineage>
</organism>
<protein>
    <submittedName>
        <fullName evidence="2">Uncharacterized protein</fullName>
    </submittedName>
</protein>
<dbReference type="PANTHER" id="PTHR38001">
    <property type="entry name" value="PROTEIN CEBPZOS"/>
    <property type="match status" value="1"/>
</dbReference>
<evidence type="ECO:0000313" key="3">
    <source>
        <dbReference type="Proteomes" id="UP001283361"/>
    </source>
</evidence>
<dbReference type="EMBL" id="JAWDGP010003195">
    <property type="protein sequence ID" value="KAK3776610.1"/>
    <property type="molecule type" value="Genomic_DNA"/>
</dbReference>
<evidence type="ECO:0000313" key="2">
    <source>
        <dbReference type="EMBL" id="KAK3776610.1"/>
    </source>
</evidence>
<gene>
    <name evidence="2" type="ORF">RRG08_063314</name>
</gene>